<dbReference type="Gene3D" id="3.60.21.10">
    <property type="match status" value="1"/>
</dbReference>
<keyword evidence="4" id="KW-1185">Reference proteome</keyword>
<comment type="caution">
    <text evidence="3">The sequence shown here is derived from an EMBL/GenBank/DDBJ whole genome shotgun (WGS) entry which is preliminary data.</text>
</comment>
<organism evidence="3 4">
    <name type="scientific">Acanthoscelides obtectus</name>
    <name type="common">Bean weevil</name>
    <name type="synonym">Bruchus obtectus</name>
    <dbReference type="NCBI Taxonomy" id="200917"/>
    <lineage>
        <taxon>Eukaryota</taxon>
        <taxon>Metazoa</taxon>
        <taxon>Ecdysozoa</taxon>
        <taxon>Arthropoda</taxon>
        <taxon>Hexapoda</taxon>
        <taxon>Insecta</taxon>
        <taxon>Pterygota</taxon>
        <taxon>Neoptera</taxon>
        <taxon>Endopterygota</taxon>
        <taxon>Coleoptera</taxon>
        <taxon>Polyphaga</taxon>
        <taxon>Cucujiformia</taxon>
        <taxon>Chrysomeloidea</taxon>
        <taxon>Chrysomelidae</taxon>
        <taxon>Bruchinae</taxon>
        <taxon>Bruchini</taxon>
        <taxon>Acanthoscelides</taxon>
    </lineage>
</organism>
<dbReference type="InterPro" id="IPR029052">
    <property type="entry name" value="Metallo-depent_PP-like"/>
</dbReference>
<protein>
    <recommendedName>
        <fullName evidence="2">Purple acid phosphatase N-terminal domain-containing protein</fullName>
    </recommendedName>
</protein>
<sequence>MNSQLLYYSILVLIIGGIKTDILYYQPEQVHISYGSNLYEIAVTWSTFSATNGSIVEYGIRGMILRAEGSERLFVDGGANKHFQYIHRVILKDLQPGSRYEYHCGSTLGWSDIFFFNTPPDSDAWVPHIALFGDMGNENAQSLVRLQEEAQRGMYDTILHVGDFAYDMDSVNYQNVRLLSV</sequence>
<accession>A0A9P0LB94</accession>
<evidence type="ECO:0000313" key="3">
    <source>
        <dbReference type="EMBL" id="CAH1994725.1"/>
    </source>
</evidence>
<dbReference type="OrthoDB" id="45007at2759"/>
<dbReference type="InterPro" id="IPR015914">
    <property type="entry name" value="PAPs_N"/>
</dbReference>
<dbReference type="SUPFAM" id="SSF49363">
    <property type="entry name" value="Purple acid phosphatase, N-terminal domain"/>
    <property type="match status" value="1"/>
</dbReference>
<dbReference type="PANTHER" id="PTHR45867:SF3">
    <property type="entry name" value="ACID PHOSPHATASE TYPE 7"/>
    <property type="match status" value="1"/>
</dbReference>
<dbReference type="Proteomes" id="UP001152888">
    <property type="component" value="Unassembled WGS sequence"/>
</dbReference>
<dbReference type="Pfam" id="PF16656">
    <property type="entry name" value="Pur_ac_phosph_N"/>
    <property type="match status" value="1"/>
</dbReference>
<dbReference type="GO" id="GO:0003993">
    <property type="term" value="F:acid phosphatase activity"/>
    <property type="evidence" value="ECO:0007669"/>
    <property type="project" value="InterPro"/>
</dbReference>
<reference evidence="3" key="1">
    <citation type="submission" date="2022-03" db="EMBL/GenBank/DDBJ databases">
        <authorList>
            <person name="Sayadi A."/>
        </authorList>
    </citation>
    <scope>NUCLEOTIDE SEQUENCE</scope>
</reference>
<dbReference type="PANTHER" id="PTHR45867">
    <property type="entry name" value="PURPLE ACID PHOSPHATASE"/>
    <property type="match status" value="1"/>
</dbReference>
<name>A0A9P0LB94_ACAOB</name>
<dbReference type="Gene3D" id="2.60.40.380">
    <property type="entry name" value="Purple acid phosphatase-like, N-terminal"/>
    <property type="match status" value="1"/>
</dbReference>
<dbReference type="EMBL" id="CAKOFQ010007205">
    <property type="protein sequence ID" value="CAH1994725.1"/>
    <property type="molecule type" value="Genomic_DNA"/>
</dbReference>
<dbReference type="AlphaFoldDB" id="A0A9P0LB94"/>
<dbReference type="GO" id="GO:0046872">
    <property type="term" value="F:metal ion binding"/>
    <property type="evidence" value="ECO:0007669"/>
    <property type="project" value="InterPro"/>
</dbReference>
<feature type="domain" description="Purple acid phosphatase N-terminal" evidence="2">
    <location>
        <begin position="27"/>
        <end position="118"/>
    </location>
</feature>
<keyword evidence="1" id="KW-0732">Signal</keyword>
<proteinExistence type="predicted"/>
<dbReference type="InterPro" id="IPR008963">
    <property type="entry name" value="Purple_acid_Pase-like_N"/>
</dbReference>
<evidence type="ECO:0000256" key="1">
    <source>
        <dbReference type="ARBA" id="ARBA00022729"/>
    </source>
</evidence>
<evidence type="ECO:0000259" key="2">
    <source>
        <dbReference type="Pfam" id="PF16656"/>
    </source>
</evidence>
<gene>
    <name evidence="3" type="ORF">ACAOBT_LOCUS22247</name>
</gene>
<evidence type="ECO:0000313" key="4">
    <source>
        <dbReference type="Proteomes" id="UP001152888"/>
    </source>
</evidence>